<dbReference type="InParanoid" id="A0A1X7TYJ8"/>
<accession>A0A1X7TYJ8</accession>
<dbReference type="AlphaFoldDB" id="A0A1X7TYJ8"/>
<sequence>MNTSTMNTLSLPLVNQDSAQAFSPQSPKSPLVDFDRSIELSSSSYLEETDNVLENVPDTPKDTLEPRLVDNETESLGLRVVKLLKGKLGCKHCPLRYIKRHIEYCIRIKVEEGLAEYIDVYFKYSFGTFGKKVKAKWINCDSTETLSFDRFNK</sequence>
<reference evidence="1" key="1">
    <citation type="submission" date="2017-05" db="UniProtKB">
        <authorList>
            <consortium name="EnsemblMetazoa"/>
        </authorList>
    </citation>
    <scope>IDENTIFICATION</scope>
</reference>
<proteinExistence type="predicted"/>
<organism evidence="1">
    <name type="scientific">Amphimedon queenslandica</name>
    <name type="common">Sponge</name>
    <dbReference type="NCBI Taxonomy" id="400682"/>
    <lineage>
        <taxon>Eukaryota</taxon>
        <taxon>Metazoa</taxon>
        <taxon>Porifera</taxon>
        <taxon>Demospongiae</taxon>
        <taxon>Heteroscleromorpha</taxon>
        <taxon>Haplosclerida</taxon>
        <taxon>Niphatidae</taxon>
        <taxon>Amphimedon</taxon>
    </lineage>
</organism>
<name>A0A1X7TYJ8_AMPQE</name>
<dbReference type="EnsemblMetazoa" id="Aqu2.1.20180_001">
    <property type="protein sequence ID" value="Aqu2.1.20180_001"/>
    <property type="gene ID" value="Aqu2.1.20180"/>
</dbReference>
<evidence type="ECO:0000313" key="1">
    <source>
        <dbReference type="EnsemblMetazoa" id="Aqu2.1.20180_001"/>
    </source>
</evidence>
<protein>
    <submittedName>
        <fullName evidence="1">Uncharacterized protein</fullName>
    </submittedName>
</protein>